<evidence type="ECO:0000313" key="4">
    <source>
        <dbReference type="Proteomes" id="UP000053611"/>
    </source>
</evidence>
<proteinExistence type="predicted"/>
<keyword evidence="4" id="KW-1185">Reference proteome</keyword>
<dbReference type="OrthoDB" id="2576334at2759"/>
<dbReference type="AlphaFoldDB" id="A0A0J0XH57"/>
<keyword evidence="2" id="KW-0812">Transmembrane</keyword>
<sequence>MASASASPHPPCPHSGEHNHHSAPARRSLALAPTFPILSTRALPNITFNYTLTDMDTILSYTPSSSGASALTWANTFSDSPAPSVPGRSIFGRGSSLHTTSMAGSTVGWSFYGDAVYVQGNASADARIRLTTDGANADFVPATLNETDSIAWAEVAEGWHDVMLSVLDGEVSLARVVVSTGMRTQAPSFDAARTREELFLTSGERNPFFSTSGKWDASLQVGGDDNTPPQPLSVLNGQPGATFSARVPDNTSYLLLNGTSQPLLSYYTVALSPPLPGSLPEATFNALQGYCNGVTFFMAPLDPEVQYTLTFSVSGNVLTGPVGVHSMKFWSGLWTNGTDPSPNTSSSVPGPSGSDPAQSDPPKSGGVSLAGAIAGGVIAGVAVFAALVAGWFLYRRRQKKIHHKPEDNRFVIEELPDSEGPPYYQGMGSVSSSRPSLIVDPYPYDPANGSPSGSARESSSQTHPLAVSTVPLSPSPEAVPLSPISTTVGDLRSGPTTAALSVAGQTDRVPHSRHGASNRLSLVGLSAEDEEILADPRPRPTPGPSTVAEKRALQAASRRPRARTISRPGEQEVDAGRLPDTVPPSYDPSWAGDYASSLASRSRANSFSDTAHETRRVSRGSMGSQDLARIASLGNVAGMLERELEREQREGR</sequence>
<feature type="region of interest" description="Disordered" evidence="1">
    <location>
        <begin position="1"/>
        <end position="24"/>
    </location>
</feature>
<evidence type="ECO:0000256" key="2">
    <source>
        <dbReference type="SAM" id="Phobius"/>
    </source>
</evidence>
<organism evidence="3 4">
    <name type="scientific">Cutaneotrichosporon oleaginosum</name>
    <dbReference type="NCBI Taxonomy" id="879819"/>
    <lineage>
        <taxon>Eukaryota</taxon>
        <taxon>Fungi</taxon>
        <taxon>Dikarya</taxon>
        <taxon>Basidiomycota</taxon>
        <taxon>Agaricomycotina</taxon>
        <taxon>Tremellomycetes</taxon>
        <taxon>Trichosporonales</taxon>
        <taxon>Trichosporonaceae</taxon>
        <taxon>Cutaneotrichosporon</taxon>
    </lineage>
</organism>
<feature type="region of interest" description="Disordered" evidence="1">
    <location>
        <begin position="340"/>
        <end position="366"/>
    </location>
</feature>
<reference evidence="3 4" key="1">
    <citation type="submission" date="2015-03" db="EMBL/GenBank/DDBJ databases">
        <title>Genomics and transcriptomics of the oil-accumulating basidiomycete yeast T. oleaginosus allow insights into substrate utilization and the diverse evolutionary trajectories of mating systems in fungi.</title>
        <authorList>
            <consortium name="DOE Joint Genome Institute"/>
            <person name="Kourist R."/>
            <person name="Kracht O."/>
            <person name="Bracharz F."/>
            <person name="Lipzen A."/>
            <person name="Nolan M."/>
            <person name="Ohm R."/>
            <person name="Grigoriev I."/>
            <person name="Sun S."/>
            <person name="Heitman J."/>
            <person name="Bruck T."/>
            <person name="Nowrousian M."/>
        </authorList>
    </citation>
    <scope>NUCLEOTIDE SEQUENCE [LARGE SCALE GENOMIC DNA]</scope>
    <source>
        <strain evidence="3 4">IBC0246</strain>
    </source>
</reference>
<name>A0A0J0XH57_9TREE</name>
<feature type="compositionally biased region" description="Low complexity" evidence="1">
    <location>
        <begin position="595"/>
        <end position="608"/>
    </location>
</feature>
<protein>
    <submittedName>
        <fullName evidence="3">Uncharacterized protein</fullName>
    </submittedName>
</protein>
<feature type="region of interest" description="Disordered" evidence="1">
    <location>
        <begin position="412"/>
        <end position="495"/>
    </location>
</feature>
<keyword evidence="2" id="KW-1133">Transmembrane helix</keyword>
<feature type="region of interest" description="Disordered" evidence="1">
    <location>
        <begin position="531"/>
        <end position="626"/>
    </location>
</feature>
<feature type="transmembrane region" description="Helical" evidence="2">
    <location>
        <begin position="369"/>
        <end position="394"/>
    </location>
</feature>
<evidence type="ECO:0000313" key="3">
    <source>
        <dbReference type="EMBL" id="KLT40425.1"/>
    </source>
</evidence>
<feature type="compositionally biased region" description="Low complexity" evidence="1">
    <location>
        <begin position="340"/>
        <end position="356"/>
    </location>
</feature>
<gene>
    <name evidence="3" type="ORF">CC85DRAFT_329948</name>
</gene>
<dbReference type="EMBL" id="KQ087235">
    <property type="protein sequence ID" value="KLT40425.1"/>
    <property type="molecule type" value="Genomic_DNA"/>
</dbReference>
<feature type="compositionally biased region" description="Low complexity" evidence="1">
    <location>
        <begin position="450"/>
        <end position="460"/>
    </location>
</feature>
<accession>A0A0J0XH57</accession>
<dbReference type="RefSeq" id="XP_018276916.1">
    <property type="nucleotide sequence ID" value="XM_018426882.1"/>
</dbReference>
<dbReference type="CDD" id="cd12087">
    <property type="entry name" value="TM_EGFR-like"/>
    <property type="match status" value="1"/>
</dbReference>
<keyword evidence="2" id="KW-0472">Membrane</keyword>
<feature type="compositionally biased region" description="Polar residues" evidence="1">
    <location>
        <begin position="483"/>
        <end position="495"/>
    </location>
</feature>
<dbReference type="Proteomes" id="UP000053611">
    <property type="component" value="Unassembled WGS sequence"/>
</dbReference>
<dbReference type="STRING" id="879819.A0A0J0XH57"/>
<dbReference type="GeneID" id="28987485"/>
<evidence type="ECO:0000256" key="1">
    <source>
        <dbReference type="SAM" id="MobiDB-lite"/>
    </source>
</evidence>